<gene>
    <name evidence="2" type="ORF">LSAT_V11C400187580</name>
</gene>
<evidence type="ECO:0000259" key="1">
    <source>
        <dbReference type="Pfam" id="PF07727"/>
    </source>
</evidence>
<evidence type="ECO:0000313" key="3">
    <source>
        <dbReference type="Proteomes" id="UP000235145"/>
    </source>
</evidence>
<reference evidence="2 3" key="1">
    <citation type="journal article" date="2017" name="Nat. Commun.">
        <title>Genome assembly with in vitro proximity ligation data and whole-genome triplication in lettuce.</title>
        <authorList>
            <person name="Reyes-Chin-Wo S."/>
            <person name="Wang Z."/>
            <person name="Yang X."/>
            <person name="Kozik A."/>
            <person name="Arikit S."/>
            <person name="Song C."/>
            <person name="Xia L."/>
            <person name="Froenicke L."/>
            <person name="Lavelle D.O."/>
            <person name="Truco M.J."/>
            <person name="Xia R."/>
            <person name="Zhu S."/>
            <person name="Xu C."/>
            <person name="Xu H."/>
            <person name="Xu X."/>
            <person name="Cox K."/>
            <person name="Korf I."/>
            <person name="Meyers B.C."/>
            <person name="Michelmore R.W."/>
        </authorList>
    </citation>
    <scope>NUCLEOTIDE SEQUENCE [LARGE SCALE GENOMIC DNA]</scope>
    <source>
        <strain evidence="3">cv. Salinas</strain>
        <tissue evidence="2">Seedlings</tissue>
    </source>
</reference>
<dbReference type="Proteomes" id="UP000235145">
    <property type="component" value="Unassembled WGS sequence"/>
</dbReference>
<sequence length="227" mass="25886">MAEELTALHLTHTWDLVSLPPGKQTIGCRWGYKIKTKADGSVERYKVRLVAKGYFQQYGLDYEETFSPFAKMTTVPNMIAVVSVRQWKIFQMDVKNAFLNDDIYEEVYMIPPPGIQHRSCEVCRLHKSLYGLKQAPRAWFGKFFTVITFLGFVQSNHNSALFVRCSSAGRILLSLYVDHLIITGGKHVTRLDIAHVVHVVSQFVTTPTSVHWGFVLLIELRAYSDAD</sequence>
<dbReference type="Pfam" id="PF07727">
    <property type="entry name" value="RVT_2"/>
    <property type="match status" value="1"/>
</dbReference>
<name>A0A9R1VUY1_LACSA</name>
<dbReference type="AlphaFoldDB" id="A0A9R1VUY1"/>
<accession>A0A9R1VUY1</accession>
<proteinExistence type="predicted"/>
<evidence type="ECO:0000313" key="2">
    <source>
        <dbReference type="EMBL" id="KAJ0211013.1"/>
    </source>
</evidence>
<dbReference type="SUPFAM" id="SSF56672">
    <property type="entry name" value="DNA/RNA polymerases"/>
    <property type="match status" value="1"/>
</dbReference>
<comment type="caution">
    <text evidence="2">The sequence shown here is derived from an EMBL/GenBank/DDBJ whole genome shotgun (WGS) entry which is preliminary data.</text>
</comment>
<dbReference type="EMBL" id="NBSK02000004">
    <property type="protein sequence ID" value="KAJ0211013.1"/>
    <property type="molecule type" value="Genomic_DNA"/>
</dbReference>
<dbReference type="InterPro" id="IPR013103">
    <property type="entry name" value="RVT_2"/>
</dbReference>
<dbReference type="InterPro" id="IPR043502">
    <property type="entry name" value="DNA/RNA_pol_sf"/>
</dbReference>
<feature type="domain" description="Reverse transcriptase Ty1/copia-type" evidence="1">
    <location>
        <begin position="12"/>
        <end position="187"/>
    </location>
</feature>
<keyword evidence="3" id="KW-1185">Reference proteome</keyword>
<protein>
    <recommendedName>
        <fullName evidence="1">Reverse transcriptase Ty1/copia-type domain-containing protein</fullName>
    </recommendedName>
</protein>
<organism evidence="2 3">
    <name type="scientific">Lactuca sativa</name>
    <name type="common">Garden lettuce</name>
    <dbReference type="NCBI Taxonomy" id="4236"/>
    <lineage>
        <taxon>Eukaryota</taxon>
        <taxon>Viridiplantae</taxon>
        <taxon>Streptophyta</taxon>
        <taxon>Embryophyta</taxon>
        <taxon>Tracheophyta</taxon>
        <taxon>Spermatophyta</taxon>
        <taxon>Magnoliopsida</taxon>
        <taxon>eudicotyledons</taxon>
        <taxon>Gunneridae</taxon>
        <taxon>Pentapetalae</taxon>
        <taxon>asterids</taxon>
        <taxon>campanulids</taxon>
        <taxon>Asterales</taxon>
        <taxon>Asteraceae</taxon>
        <taxon>Cichorioideae</taxon>
        <taxon>Cichorieae</taxon>
        <taxon>Lactucinae</taxon>
        <taxon>Lactuca</taxon>
    </lineage>
</organism>